<protein>
    <recommendedName>
        <fullName evidence="19">Receptor-like serine/threonine-protein kinase</fullName>
        <ecNumber evidence="19">2.7.11.1</ecNumber>
    </recommendedName>
</protein>
<keyword evidence="13 22" id="KW-0472">Membrane</keyword>
<dbReference type="FunFam" id="3.30.200.20:FF:000330">
    <property type="entry name" value="G-type lectin S-receptor-like serine/threonine-protein kinase At4g03230"/>
    <property type="match status" value="1"/>
</dbReference>
<dbReference type="InterPro" id="IPR001245">
    <property type="entry name" value="Ser-Thr/Tyr_kinase_cat_dom"/>
</dbReference>
<dbReference type="GO" id="GO:0106310">
    <property type="term" value="F:protein serine kinase activity"/>
    <property type="evidence" value="ECO:0007669"/>
    <property type="project" value="RHEA"/>
</dbReference>
<organism evidence="27 28">
    <name type="scientific">Cuscuta campestris</name>
    <dbReference type="NCBI Taxonomy" id="132261"/>
    <lineage>
        <taxon>Eukaryota</taxon>
        <taxon>Viridiplantae</taxon>
        <taxon>Streptophyta</taxon>
        <taxon>Embryophyta</taxon>
        <taxon>Tracheophyta</taxon>
        <taxon>Spermatophyta</taxon>
        <taxon>Magnoliopsida</taxon>
        <taxon>eudicotyledons</taxon>
        <taxon>Gunneridae</taxon>
        <taxon>Pentapetalae</taxon>
        <taxon>asterids</taxon>
        <taxon>lamiids</taxon>
        <taxon>Solanales</taxon>
        <taxon>Convolvulaceae</taxon>
        <taxon>Cuscuteae</taxon>
        <taxon>Cuscuta</taxon>
        <taxon>Cuscuta subgen. Grammica</taxon>
        <taxon>Cuscuta sect. Cleistogrammica</taxon>
    </lineage>
</organism>
<dbReference type="Pfam" id="PF07714">
    <property type="entry name" value="PK_Tyr_Ser-Thr"/>
    <property type="match status" value="1"/>
</dbReference>
<dbReference type="InterPro" id="IPR036426">
    <property type="entry name" value="Bulb-type_lectin_dom_sf"/>
</dbReference>
<feature type="region of interest" description="Disordered" evidence="21">
    <location>
        <begin position="812"/>
        <end position="834"/>
    </location>
</feature>
<evidence type="ECO:0000256" key="11">
    <source>
        <dbReference type="ARBA" id="ARBA00022840"/>
    </source>
</evidence>
<evidence type="ECO:0000256" key="6">
    <source>
        <dbReference type="ARBA" id="ARBA00022692"/>
    </source>
</evidence>
<dbReference type="PANTHER" id="PTHR27002">
    <property type="entry name" value="RECEPTOR-LIKE SERINE/THREONINE-PROTEIN KINASE SD1-8"/>
    <property type="match status" value="1"/>
</dbReference>
<dbReference type="GO" id="GO:0005524">
    <property type="term" value="F:ATP binding"/>
    <property type="evidence" value="ECO:0007669"/>
    <property type="project" value="UniProtKB-UniRule"/>
</dbReference>
<evidence type="ECO:0000256" key="13">
    <source>
        <dbReference type="ARBA" id="ARBA00023136"/>
    </source>
</evidence>
<evidence type="ECO:0000313" key="27">
    <source>
        <dbReference type="EMBL" id="VFQ88582.1"/>
    </source>
</evidence>
<evidence type="ECO:0000259" key="25">
    <source>
        <dbReference type="PROSITE" id="PS50927"/>
    </source>
</evidence>
<dbReference type="OrthoDB" id="1933550at2759"/>
<evidence type="ECO:0000256" key="18">
    <source>
        <dbReference type="ARBA" id="ARBA00048679"/>
    </source>
</evidence>
<sequence>MGRQTCCRFAIFLSFILIIICRCSSTTNTISLNQTLKDGDFLLSNSKSFVLGFFTPQNSAGNRRYIGIWFQQIPVKTVVWVANRDSPVNGESGVLSIDAATGNLVIRDEKTNASVWSTNLTGGAKPGSNFSGRLLNNGNLVLGPEEKESPPTWQSFDFPTNTLLPSMKLSMDKKPGGGRRFLTSWKSADDPATGQYALGMELSGTAQVFLYRSWAQIWRAGPWNGVELSGSPEISRFNPAVNLNYAETDGEVSLTYSLRDQSVQSILVLNESGTVNRLTWQGEDKGWVGIWSAPEDKCDVYDGCGAFSKCDLAALECSCLPGFQPRSGQESPSDGCTRGNNTDASSLCHKGEGFTKLTKVKMPDAKTAVVNHQSIGLEECNRICLNNCSCTGYTTANVSSESGCITWYGELIDMRELVNGGQDFFLRISAYDLRKLENKSKGHRKVVTVSLVLVSVAVILLLCCLAMHIRKGKQRRRNAKNKHLQLYGESVMGEHVDENGLAIFAIKTIQHATDNFSVENKLGQGGFGSVYKGMLPNGQVVAIKRLSRTSGQGIEEFKNEVTLIAKLQHRNLVRLLGCCIQRGEKMLVYEYMPNNSLDHFIFGTNRREEALDWTKRFDIILGIARGLLYLHRDSRLRIIHRDLKPSNVLLDASMNPKISDFGMARIFGIGQNAANTNRVVGTYGYMSPEYAMEGQFSVKSDVFSFGVLLLEIVCGRKNKMPVKETSLNLIGDVWGLWRDGKAIEIVDPLLGESYESEKVLRCIHVGLLCVQAIMHDRPTMSQVVFMLCNETKLPTPNQPGFILLRQENCIPSSSTTSTKSDSINNMSFTKLEGR</sequence>
<evidence type="ECO:0000256" key="3">
    <source>
        <dbReference type="ARBA" id="ARBA00022527"/>
    </source>
</evidence>
<feature type="domain" description="Apple" evidence="26">
    <location>
        <begin position="348"/>
        <end position="429"/>
    </location>
</feature>
<dbReference type="InterPro" id="IPR001480">
    <property type="entry name" value="Bulb-type_lectin_dom"/>
</dbReference>
<evidence type="ECO:0000256" key="4">
    <source>
        <dbReference type="ARBA" id="ARBA00022536"/>
    </source>
</evidence>
<comment type="catalytic activity">
    <reaction evidence="18 19">
        <text>L-seryl-[protein] + ATP = O-phospho-L-seryl-[protein] + ADP + H(+)</text>
        <dbReference type="Rhea" id="RHEA:17989"/>
        <dbReference type="Rhea" id="RHEA-COMP:9863"/>
        <dbReference type="Rhea" id="RHEA-COMP:11604"/>
        <dbReference type="ChEBI" id="CHEBI:15378"/>
        <dbReference type="ChEBI" id="CHEBI:29999"/>
        <dbReference type="ChEBI" id="CHEBI:30616"/>
        <dbReference type="ChEBI" id="CHEBI:83421"/>
        <dbReference type="ChEBI" id="CHEBI:456216"/>
        <dbReference type="EC" id="2.7.11.1"/>
    </reaction>
</comment>
<keyword evidence="16" id="KW-0325">Glycoprotein</keyword>
<evidence type="ECO:0000256" key="22">
    <source>
        <dbReference type="SAM" id="Phobius"/>
    </source>
</evidence>
<dbReference type="CDD" id="cd00028">
    <property type="entry name" value="B_lectin"/>
    <property type="match status" value="1"/>
</dbReference>
<dbReference type="InterPro" id="IPR024171">
    <property type="entry name" value="SRK-like_kinase"/>
</dbReference>
<dbReference type="InterPro" id="IPR017441">
    <property type="entry name" value="Protein_kinase_ATP_BS"/>
</dbReference>
<feature type="chain" id="PRO_5019755478" description="Receptor-like serine/threonine-protein kinase" evidence="23">
    <location>
        <begin position="26"/>
        <end position="834"/>
    </location>
</feature>
<dbReference type="GO" id="GO:0004674">
    <property type="term" value="F:protein serine/threonine kinase activity"/>
    <property type="evidence" value="ECO:0007669"/>
    <property type="project" value="UniProtKB-KW"/>
</dbReference>
<dbReference type="SMART" id="SM00220">
    <property type="entry name" value="S_TKc"/>
    <property type="match status" value="1"/>
</dbReference>
<evidence type="ECO:0000256" key="2">
    <source>
        <dbReference type="ARBA" id="ARBA00022475"/>
    </source>
</evidence>
<dbReference type="EC" id="2.7.11.1" evidence="19"/>
<comment type="similarity">
    <text evidence="19">Belongs to the protein kinase superfamily. Ser/Thr protein kinase family.</text>
</comment>
<dbReference type="InterPro" id="IPR003609">
    <property type="entry name" value="Pan_app"/>
</dbReference>
<evidence type="ECO:0000256" key="17">
    <source>
        <dbReference type="ARBA" id="ARBA00047899"/>
    </source>
</evidence>
<dbReference type="EMBL" id="OOIL02003592">
    <property type="protein sequence ID" value="VFQ88582.1"/>
    <property type="molecule type" value="Genomic_DNA"/>
</dbReference>
<feature type="compositionally biased region" description="Low complexity" evidence="21">
    <location>
        <begin position="812"/>
        <end position="822"/>
    </location>
</feature>
<comment type="catalytic activity">
    <reaction evidence="17 19">
        <text>L-threonyl-[protein] + ATP = O-phospho-L-threonyl-[protein] + ADP + H(+)</text>
        <dbReference type="Rhea" id="RHEA:46608"/>
        <dbReference type="Rhea" id="RHEA-COMP:11060"/>
        <dbReference type="Rhea" id="RHEA-COMP:11605"/>
        <dbReference type="ChEBI" id="CHEBI:15378"/>
        <dbReference type="ChEBI" id="CHEBI:30013"/>
        <dbReference type="ChEBI" id="CHEBI:30616"/>
        <dbReference type="ChEBI" id="CHEBI:61977"/>
        <dbReference type="ChEBI" id="CHEBI:456216"/>
        <dbReference type="EC" id="2.7.11.1"/>
    </reaction>
</comment>
<dbReference type="GO" id="GO:0048544">
    <property type="term" value="P:recognition of pollen"/>
    <property type="evidence" value="ECO:0007669"/>
    <property type="project" value="InterPro"/>
</dbReference>
<dbReference type="CDD" id="cd14066">
    <property type="entry name" value="STKc_IRAK"/>
    <property type="match status" value="1"/>
</dbReference>
<dbReference type="InterPro" id="IPR011009">
    <property type="entry name" value="Kinase-like_dom_sf"/>
</dbReference>
<proteinExistence type="inferred from homology"/>
<feature type="domain" description="Bulb-type lectin" evidence="25">
    <location>
        <begin position="27"/>
        <end position="155"/>
    </location>
</feature>
<dbReference type="PROSITE" id="PS50011">
    <property type="entry name" value="PROTEIN_KINASE_DOM"/>
    <property type="match status" value="1"/>
</dbReference>
<evidence type="ECO:0000256" key="21">
    <source>
        <dbReference type="SAM" id="MobiDB-lite"/>
    </source>
</evidence>
<keyword evidence="3 19" id="KW-0723">Serine/threonine-protein kinase</keyword>
<keyword evidence="6 22" id="KW-0812">Transmembrane</keyword>
<dbReference type="PANTHER" id="PTHR27002:SF1095">
    <property type="entry name" value="G-TYPE LECTIN S-RECEPTOR-LIKE SERINE_THREONINE-PROTEIN KINASE RKS1"/>
    <property type="match status" value="1"/>
</dbReference>
<keyword evidence="2" id="KW-1003">Cell membrane</keyword>
<evidence type="ECO:0000256" key="15">
    <source>
        <dbReference type="ARBA" id="ARBA00023170"/>
    </source>
</evidence>
<dbReference type="PROSITE" id="PS50948">
    <property type="entry name" value="PAN"/>
    <property type="match status" value="1"/>
</dbReference>
<dbReference type="PROSITE" id="PS00107">
    <property type="entry name" value="PROTEIN_KINASE_ATP"/>
    <property type="match status" value="1"/>
</dbReference>
<evidence type="ECO:0000256" key="23">
    <source>
        <dbReference type="SAM" id="SignalP"/>
    </source>
</evidence>
<dbReference type="SMART" id="SM00473">
    <property type="entry name" value="PAN_AP"/>
    <property type="match status" value="1"/>
</dbReference>
<evidence type="ECO:0000256" key="9">
    <source>
        <dbReference type="ARBA" id="ARBA00022741"/>
    </source>
</evidence>
<keyword evidence="12 22" id="KW-1133">Transmembrane helix</keyword>
<dbReference type="GO" id="GO:0005886">
    <property type="term" value="C:plasma membrane"/>
    <property type="evidence" value="ECO:0007669"/>
    <property type="project" value="UniProtKB-SubCell"/>
</dbReference>
<keyword evidence="10 19" id="KW-0418">Kinase</keyword>
<feature type="signal peptide" evidence="23">
    <location>
        <begin position="1"/>
        <end position="25"/>
    </location>
</feature>
<dbReference type="SUPFAM" id="SSF51110">
    <property type="entry name" value="alpha-D-mannose-specific plant lectins"/>
    <property type="match status" value="1"/>
</dbReference>
<dbReference type="Pfam" id="PF00954">
    <property type="entry name" value="S_locus_glycop"/>
    <property type="match status" value="1"/>
</dbReference>
<dbReference type="PIRSF" id="PIRSF000641">
    <property type="entry name" value="SRK"/>
    <property type="match status" value="1"/>
</dbReference>
<keyword evidence="7 23" id="KW-0732">Signal</keyword>
<dbReference type="PROSITE" id="PS50927">
    <property type="entry name" value="BULB_LECTIN"/>
    <property type="match status" value="1"/>
</dbReference>
<keyword evidence="4" id="KW-0245">EGF-like domain</keyword>
<dbReference type="Proteomes" id="UP000595140">
    <property type="component" value="Unassembled WGS sequence"/>
</dbReference>
<evidence type="ECO:0000256" key="1">
    <source>
        <dbReference type="ARBA" id="ARBA00004251"/>
    </source>
</evidence>
<evidence type="ECO:0000256" key="12">
    <source>
        <dbReference type="ARBA" id="ARBA00022989"/>
    </source>
</evidence>
<feature type="binding site" evidence="20">
    <location>
        <position position="544"/>
    </location>
    <ligand>
        <name>ATP</name>
        <dbReference type="ChEBI" id="CHEBI:30616"/>
    </ligand>
</feature>
<keyword evidence="5 19" id="KW-0808">Transferase</keyword>
<feature type="transmembrane region" description="Helical" evidence="22">
    <location>
        <begin position="446"/>
        <end position="467"/>
    </location>
</feature>
<dbReference type="InterPro" id="IPR000719">
    <property type="entry name" value="Prot_kinase_dom"/>
</dbReference>
<evidence type="ECO:0000256" key="16">
    <source>
        <dbReference type="ARBA" id="ARBA00023180"/>
    </source>
</evidence>
<dbReference type="PROSITE" id="PS00108">
    <property type="entry name" value="PROTEIN_KINASE_ST"/>
    <property type="match status" value="1"/>
</dbReference>
<feature type="domain" description="Protein kinase" evidence="24">
    <location>
        <begin position="516"/>
        <end position="834"/>
    </location>
</feature>
<name>A0A484MIF6_9ASTE</name>
<dbReference type="AlphaFoldDB" id="A0A484MIF6"/>
<dbReference type="SUPFAM" id="SSF56112">
    <property type="entry name" value="Protein kinase-like (PK-like)"/>
    <property type="match status" value="1"/>
</dbReference>
<evidence type="ECO:0000256" key="14">
    <source>
        <dbReference type="ARBA" id="ARBA00023157"/>
    </source>
</evidence>
<comment type="subcellular location">
    <subcellularLocation>
        <location evidence="1">Cell membrane</location>
        <topology evidence="1">Single-pass type I membrane protein</topology>
    </subcellularLocation>
</comment>
<dbReference type="FunFam" id="2.90.10.10:FF:000005">
    <property type="entry name" value="G-type lectin S-receptor-like serine/threonine-protein kinase"/>
    <property type="match status" value="1"/>
</dbReference>
<keyword evidence="8" id="KW-0430">Lectin</keyword>
<keyword evidence="9 19" id="KW-0547">Nucleotide-binding</keyword>
<evidence type="ECO:0000256" key="19">
    <source>
        <dbReference type="PIRNR" id="PIRNR000641"/>
    </source>
</evidence>
<keyword evidence="15" id="KW-0675">Receptor</keyword>
<keyword evidence="14" id="KW-1015">Disulfide bond</keyword>
<dbReference type="Gene3D" id="1.10.510.10">
    <property type="entry name" value="Transferase(Phosphotransferase) domain 1"/>
    <property type="match status" value="1"/>
</dbReference>
<gene>
    <name evidence="27" type="ORF">CCAM_LOCUS30358</name>
</gene>
<dbReference type="Pfam" id="PF08276">
    <property type="entry name" value="PAN_2"/>
    <property type="match status" value="1"/>
</dbReference>
<evidence type="ECO:0000256" key="10">
    <source>
        <dbReference type="ARBA" id="ARBA00022777"/>
    </source>
</evidence>
<dbReference type="GO" id="GO:0030246">
    <property type="term" value="F:carbohydrate binding"/>
    <property type="evidence" value="ECO:0007669"/>
    <property type="project" value="UniProtKB-KW"/>
</dbReference>
<keyword evidence="28" id="KW-1185">Reference proteome</keyword>
<dbReference type="CDD" id="cd01098">
    <property type="entry name" value="PAN_AP_plant"/>
    <property type="match status" value="1"/>
</dbReference>
<dbReference type="InterPro" id="IPR008271">
    <property type="entry name" value="Ser/Thr_kinase_AS"/>
</dbReference>
<dbReference type="Pfam" id="PF01453">
    <property type="entry name" value="B_lectin"/>
    <property type="match status" value="1"/>
</dbReference>
<dbReference type="FunFam" id="1.10.510.10:FF:000060">
    <property type="entry name" value="G-type lectin S-receptor-like serine/threonine-protein kinase"/>
    <property type="match status" value="1"/>
</dbReference>
<evidence type="ECO:0000256" key="7">
    <source>
        <dbReference type="ARBA" id="ARBA00022729"/>
    </source>
</evidence>
<evidence type="ECO:0000256" key="8">
    <source>
        <dbReference type="ARBA" id="ARBA00022734"/>
    </source>
</evidence>
<accession>A0A484MIF6</accession>
<dbReference type="SMART" id="SM00108">
    <property type="entry name" value="B_lectin"/>
    <property type="match status" value="1"/>
</dbReference>
<dbReference type="InterPro" id="IPR000858">
    <property type="entry name" value="S_locus_glycoprot_dom"/>
</dbReference>
<evidence type="ECO:0000256" key="20">
    <source>
        <dbReference type="PROSITE-ProRule" id="PRU10141"/>
    </source>
</evidence>
<reference evidence="27 28" key="1">
    <citation type="submission" date="2018-04" db="EMBL/GenBank/DDBJ databases">
        <authorList>
            <person name="Vogel A."/>
        </authorList>
    </citation>
    <scope>NUCLEOTIDE SEQUENCE [LARGE SCALE GENOMIC DNA]</scope>
</reference>
<keyword evidence="11 19" id="KW-0067">ATP-binding</keyword>
<evidence type="ECO:0000256" key="5">
    <source>
        <dbReference type="ARBA" id="ARBA00022679"/>
    </source>
</evidence>
<dbReference type="Gene3D" id="2.90.10.10">
    <property type="entry name" value="Bulb-type lectin domain"/>
    <property type="match status" value="1"/>
</dbReference>
<evidence type="ECO:0000259" key="24">
    <source>
        <dbReference type="PROSITE" id="PS50011"/>
    </source>
</evidence>
<dbReference type="Gene3D" id="3.30.200.20">
    <property type="entry name" value="Phosphorylase Kinase, domain 1"/>
    <property type="match status" value="1"/>
</dbReference>
<evidence type="ECO:0000313" key="28">
    <source>
        <dbReference type="Proteomes" id="UP000595140"/>
    </source>
</evidence>
<evidence type="ECO:0000259" key="26">
    <source>
        <dbReference type="PROSITE" id="PS50948"/>
    </source>
</evidence>